<organism evidence="2">
    <name type="scientific">hydrothermal vent metagenome</name>
    <dbReference type="NCBI Taxonomy" id="652676"/>
    <lineage>
        <taxon>unclassified sequences</taxon>
        <taxon>metagenomes</taxon>
        <taxon>ecological metagenomes</taxon>
    </lineage>
</organism>
<keyword evidence="1" id="KW-0812">Transmembrane</keyword>
<dbReference type="AlphaFoldDB" id="A0A3B0WHB6"/>
<feature type="transmembrane region" description="Helical" evidence="1">
    <location>
        <begin position="15"/>
        <end position="43"/>
    </location>
</feature>
<sequence>MLGIATYSMKGPMQALIAVSLFSALSVWIAPFGLLVGGIIVLVTLRVSVTEGFKTFAWGALVNVVLTLVVTGAYWPSMLAVMEYMLPVWVMSVILRQTNSLATALQFAMLVAGLGLIGFYLMIPNPSDWWLAQFNSVIAPVLEASGVDYQPEMIAKMMNMITMLLAVFAVILWFSILTIGRWWQSELYHPGQFKIDFYQLRLPKSTAYVAIFLAILGLALGEGNGLISDLTAIVIVGLMFQGIAIAHHSIAMKKMHKAWLFGLYILLFIFPQTMLILATIGLIDTWIDFRNRWKKEEL</sequence>
<protein>
    <recommendedName>
        <fullName evidence="3">DUF2232 domain-containing protein</fullName>
    </recommendedName>
</protein>
<evidence type="ECO:0000256" key="1">
    <source>
        <dbReference type="SAM" id="Phobius"/>
    </source>
</evidence>
<reference evidence="2" key="1">
    <citation type="submission" date="2018-06" db="EMBL/GenBank/DDBJ databases">
        <authorList>
            <person name="Zhirakovskaya E."/>
        </authorList>
    </citation>
    <scope>NUCLEOTIDE SEQUENCE</scope>
</reference>
<gene>
    <name evidence="2" type="ORF">MNBD_GAMMA04-1809</name>
</gene>
<evidence type="ECO:0008006" key="3">
    <source>
        <dbReference type="Google" id="ProtNLM"/>
    </source>
</evidence>
<proteinExistence type="predicted"/>
<keyword evidence="1" id="KW-1133">Transmembrane helix</keyword>
<feature type="transmembrane region" description="Helical" evidence="1">
    <location>
        <begin position="55"/>
        <end position="75"/>
    </location>
</feature>
<feature type="transmembrane region" description="Helical" evidence="1">
    <location>
        <begin position="258"/>
        <end position="283"/>
    </location>
</feature>
<name>A0A3B0WHB6_9ZZZZ</name>
<feature type="transmembrane region" description="Helical" evidence="1">
    <location>
        <begin position="104"/>
        <end position="123"/>
    </location>
</feature>
<evidence type="ECO:0000313" key="2">
    <source>
        <dbReference type="EMBL" id="VAW43876.1"/>
    </source>
</evidence>
<accession>A0A3B0WHB6</accession>
<feature type="transmembrane region" description="Helical" evidence="1">
    <location>
        <begin position="201"/>
        <end position="220"/>
    </location>
</feature>
<feature type="transmembrane region" description="Helical" evidence="1">
    <location>
        <begin position="226"/>
        <end position="246"/>
    </location>
</feature>
<dbReference type="EMBL" id="UOFB01000003">
    <property type="protein sequence ID" value="VAW43876.1"/>
    <property type="molecule type" value="Genomic_DNA"/>
</dbReference>
<feature type="transmembrane region" description="Helical" evidence="1">
    <location>
        <begin position="160"/>
        <end position="180"/>
    </location>
</feature>
<keyword evidence="1" id="KW-0472">Membrane</keyword>